<evidence type="ECO:0000256" key="8">
    <source>
        <dbReference type="SAM" id="Phobius"/>
    </source>
</evidence>
<feature type="transmembrane region" description="Helical" evidence="8">
    <location>
        <begin position="407"/>
        <end position="427"/>
    </location>
</feature>
<accession>A0A423W144</accession>
<evidence type="ECO:0008006" key="11">
    <source>
        <dbReference type="Google" id="ProtNLM"/>
    </source>
</evidence>
<keyword evidence="6 8" id="KW-0472">Membrane</keyword>
<feature type="transmembrane region" description="Helical" evidence="8">
    <location>
        <begin position="161"/>
        <end position="184"/>
    </location>
</feature>
<comment type="similarity">
    <text evidence="2">Belongs to the major facilitator superfamily. TCR/Tet family.</text>
</comment>
<feature type="transmembrane region" description="Helical" evidence="8">
    <location>
        <begin position="204"/>
        <end position="226"/>
    </location>
</feature>
<dbReference type="PANTHER" id="PTHR23501:SF193">
    <property type="entry name" value="MULTIDRUG TRANSPORTER, PUTATIVE (AFU_ORTHOLOGUE AFUA_8G00940)-RELATED"/>
    <property type="match status" value="1"/>
</dbReference>
<dbReference type="AlphaFoldDB" id="A0A423W144"/>
<organism evidence="9 10">
    <name type="scientific">Cytospora schulzeri</name>
    <dbReference type="NCBI Taxonomy" id="448051"/>
    <lineage>
        <taxon>Eukaryota</taxon>
        <taxon>Fungi</taxon>
        <taxon>Dikarya</taxon>
        <taxon>Ascomycota</taxon>
        <taxon>Pezizomycotina</taxon>
        <taxon>Sordariomycetes</taxon>
        <taxon>Sordariomycetidae</taxon>
        <taxon>Diaporthales</taxon>
        <taxon>Cytosporaceae</taxon>
        <taxon>Cytospora</taxon>
    </lineage>
</organism>
<gene>
    <name evidence="9" type="ORF">VMCG_07536</name>
</gene>
<dbReference type="InterPro" id="IPR036259">
    <property type="entry name" value="MFS_trans_sf"/>
</dbReference>
<dbReference type="OrthoDB" id="10021397at2759"/>
<evidence type="ECO:0000256" key="1">
    <source>
        <dbReference type="ARBA" id="ARBA00004141"/>
    </source>
</evidence>
<feature type="transmembrane region" description="Helical" evidence="8">
    <location>
        <begin position="300"/>
        <end position="320"/>
    </location>
</feature>
<name>A0A423W144_9PEZI</name>
<dbReference type="GO" id="GO:0022857">
    <property type="term" value="F:transmembrane transporter activity"/>
    <property type="evidence" value="ECO:0007669"/>
    <property type="project" value="InterPro"/>
</dbReference>
<feature type="compositionally biased region" description="Basic and acidic residues" evidence="7">
    <location>
        <begin position="1"/>
        <end position="16"/>
    </location>
</feature>
<dbReference type="EMBL" id="LKEA01000030">
    <property type="protein sequence ID" value="ROV97073.1"/>
    <property type="molecule type" value="Genomic_DNA"/>
</dbReference>
<evidence type="ECO:0000256" key="4">
    <source>
        <dbReference type="ARBA" id="ARBA00022692"/>
    </source>
</evidence>
<feature type="transmembrane region" description="Helical" evidence="8">
    <location>
        <begin position="135"/>
        <end position="154"/>
    </location>
</feature>
<sequence>MSSEKESQDAYPKDDGPSSTAVQSGPDPDHEYLSGLKLVAVLAAVVLPYFLVMLDASIVSTAAPQITTTFDSLLDVGWYGAAYELTSSASQPLSGFYINLPVGGVAALLLIFVAVPENHPKPPVRETLRNIEQALDLIGFAVILPTAIMFFMALEWGGQRYAWSSSVVIGLFVGAGLSFILFLAWEYYRGEDAMLPFSILRTRIVWSAATYMFFFFGVLFCFDYYLPIFFQSVDDDTAFLSGVHMLPQVIAQVVFALVSGVMVQITGYYLPWIVGGSMFATIGYGLLSSLSPSTSFSRRIGYQVLFGIGIGSATTTPFIAVQGLVSPAQIPVAMGIVIFTQNLGGAIWVAVAQAIFDNSLYQAIGTYAPGVNPNTLLEAGVRSIRSLVSKSELPGVLRAYAKSVNHVFYLGTALAGISFLISFSLGWTDIRKKEASQEIKKTDTTMASDTV</sequence>
<dbReference type="GO" id="GO:0005886">
    <property type="term" value="C:plasma membrane"/>
    <property type="evidence" value="ECO:0007669"/>
    <property type="project" value="TreeGrafter"/>
</dbReference>
<feature type="transmembrane region" description="Helical" evidence="8">
    <location>
        <begin position="32"/>
        <end position="52"/>
    </location>
</feature>
<keyword evidence="3" id="KW-0813">Transport</keyword>
<feature type="transmembrane region" description="Helical" evidence="8">
    <location>
        <begin position="238"/>
        <end position="263"/>
    </location>
</feature>
<dbReference type="PANTHER" id="PTHR23501">
    <property type="entry name" value="MAJOR FACILITATOR SUPERFAMILY"/>
    <property type="match status" value="1"/>
</dbReference>
<protein>
    <recommendedName>
        <fullName evidence="11">Major facilitator superfamily (MFS) profile domain-containing protein</fullName>
    </recommendedName>
</protein>
<dbReference type="InterPro" id="IPR011701">
    <property type="entry name" value="MFS"/>
</dbReference>
<evidence type="ECO:0000313" key="9">
    <source>
        <dbReference type="EMBL" id="ROV97073.1"/>
    </source>
</evidence>
<keyword evidence="10" id="KW-1185">Reference proteome</keyword>
<dbReference type="Gene3D" id="1.20.1250.20">
    <property type="entry name" value="MFS general substrate transporter like domains"/>
    <property type="match status" value="1"/>
</dbReference>
<keyword evidence="5 8" id="KW-1133">Transmembrane helix</keyword>
<evidence type="ECO:0000256" key="6">
    <source>
        <dbReference type="ARBA" id="ARBA00023136"/>
    </source>
</evidence>
<evidence type="ECO:0000256" key="7">
    <source>
        <dbReference type="SAM" id="MobiDB-lite"/>
    </source>
</evidence>
<evidence type="ECO:0000313" key="10">
    <source>
        <dbReference type="Proteomes" id="UP000283895"/>
    </source>
</evidence>
<feature type="transmembrane region" description="Helical" evidence="8">
    <location>
        <begin position="332"/>
        <end position="356"/>
    </location>
</feature>
<dbReference type="FunFam" id="1.20.1250.20:FF:000196">
    <property type="entry name" value="MFS toxin efflux pump (AflT)"/>
    <property type="match status" value="1"/>
</dbReference>
<dbReference type="Proteomes" id="UP000283895">
    <property type="component" value="Unassembled WGS sequence"/>
</dbReference>
<feature type="region of interest" description="Disordered" evidence="7">
    <location>
        <begin position="1"/>
        <end position="26"/>
    </location>
</feature>
<dbReference type="Pfam" id="PF07690">
    <property type="entry name" value="MFS_1"/>
    <property type="match status" value="1"/>
</dbReference>
<evidence type="ECO:0000256" key="2">
    <source>
        <dbReference type="ARBA" id="ARBA00007520"/>
    </source>
</evidence>
<comment type="subcellular location">
    <subcellularLocation>
        <location evidence="1">Membrane</location>
        <topology evidence="1">Multi-pass membrane protein</topology>
    </subcellularLocation>
</comment>
<feature type="transmembrane region" description="Helical" evidence="8">
    <location>
        <begin position="96"/>
        <end position="115"/>
    </location>
</feature>
<proteinExistence type="inferred from homology"/>
<evidence type="ECO:0000256" key="3">
    <source>
        <dbReference type="ARBA" id="ARBA00022448"/>
    </source>
</evidence>
<feature type="transmembrane region" description="Helical" evidence="8">
    <location>
        <begin position="269"/>
        <end position="288"/>
    </location>
</feature>
<evidence type="ECO:0000256" key="5">
    <source>
        <dbReference type="ARBA" id="ARBA00022989"/>
    </source>
</evidence>
<keyword evidence="4 8" id="KW-0812">Transmembrane</keyword>
<reference evidence="9 10" key="1">
    <citation type="submission" date="2015-09" db="EMBL/GenBank/DDBJ databases">
        <title>Host preference determinants of Valsa canker pathogens revealed by comparative genomics.</title>
        <authorList>
            <person name="Yin Z."/>
            <person name="Huang L."/>
        </authorList>
    </citation>
    <scope>NUCLEOTIDE SEQUENCE [LARGE SCALE GENOMIC DNA]</scope>
    <source>
        <strain evidence="9 10">03-1</strain>
    </source>
</reference>
<comment type="caution">
    <text evidence="9">The sequence shown here is derived from an EMBL/GenBank/DDBJ whole genome shotgun (WGS) entry which is preliminary data.</text>
</comment>
<dbReference type="SUPFAM" id="SSF103473">
    <property type="entry name" value="MFS general substrate transporter"/>
    <property type="match status" value="1"/>
</dbReference>